<accession>A0A7Y4GWB0</accession>
<dbReference type="AlphaFoldDB" id="A0A7Y4GWB0"/>
<proteinExistence type="inferred from homology"/>
<reference evidence="3 4" key="1">
    <citation type="submission" date="2020-03" db="EMBL/GenBank/DDBJ databases">
        <title>Bradyrhizobium diversity isolated from nodules of Indigofera sp.</title>
        <authorList>
            <person name="Klepa M."/>
            <person name="Helene L."/>
            <person name="Hungria M."/>
        </authorList>
    </citation>
    <scope>NUCLEOTIDE SEQUENCE [LARGE SCALE GENOMIC DNA]</scope>
    <source>
        <strain evidence="3 4">WSM 1791</strain>
    </source>
</reference>
<protein>
    <submittedName>
        <fullName evidence="3">Tripartite tricarboxylate transporter substrate binding protein</fullName>
    </submittedName>
</protein>
<sequence>MAAALRVLLAAAWLLSGVVAPLAQNYPSRPVRVVVGFPAGGPTDAIARIVAQKLSDNLGQQFFVENIGGAGGNTAAGQVARATPDGYTIMAISTGFVVNPSLYAKVPYDPVKDFAPVTLVAVSPNVVVVNPQVPAKTLPELVQLVRDNPAKYSFAGPGVGSTPHLGGELFRLAFKLDLVHVPFTGAAPAIQATVGGHTPIAFTALPPALSAVQSGQLRALGVASSERAAGLPDVPTFAEQGVKDQEADTLTGIVAPAGTPQEIVDLLYREIARIVAQPDVKERLTVLGFKPVANTPDQFGARIKLEIDKWGKVVRDAKLRIE</sequence>
<gene>
    <name evidence="3" type="ORF">HCN58_26395</name>
</gene>
<evidence type="ECO:0000256" key="2">
    <source>
        <dbReference type="SAM" id="SignalP"/>
    </source>
</evidence>
<dbReference type="Proteomes" id="UP000544122">
    <property type="component" value="Unassembled WGS sequence"/>
</dbReference>
<feature type="chain" id="PRO_5030548697" evidence="2">
    <location>
        <begin position="24"/>
        <end position="322"/>
    </location>
</feature>
<dbReference type="Gene3D" id="3.40.190.10">
    <property type="entry name" value="Periplasmic binding protein-like II"/>
    <property type="match status" value="1"/>
</dbReference>
<evidence type="ECO:0000313" key="4">
    <source>
        <dbReference type="Proteomes" id="UP000544122"/>
    </source>
</evidence>
<dbReference type="CDD" id="cd13578">
    <property type="entry name" value="PBP2_Bug27"/>
    <property type="match status" value="1"/>
</dbReference>
<dbReference type="PIRSF" id="PIRSF017082">
    <property type="entry name" value="YflP"/>
    <property type="match status" value="1"/>
</dbReference>
<dbReference type="SUPFAM" id="SSF53850">
    <property type="entry name" value="Periplasmic binding protein-like II"/>
    <property type="match status" value="1"/>
</dbReference>
<keyword evidence="4" id="KW-1185">Reference proteome</keyword>
<dbReference type="PANTHER" id="PTHR42928:SF5">
    <property type="entry name" value="BLR1237 PROTEIN"/>
    <property type="match status" value="1"/>
</dbReference>
<dbReference type="Pfam" id="PF03401">
    <property type="entry name" value="TctC"/>
    <property type="match status" value="1"/>
</dbReference>
<dbReference type="EMBL" id="JAAVLX010000009">
    <property type="protein sequence ID" value="NOJ43061.1"/>
    <property type="molecule type" value="Genomic_DNA"/>
</dbReference>
<feature type="signal peptide" evidence="2">
    <location>
        <begin position="1"/>
        <end position="23"/>
    </location>
</feature>
<dbReference type="Gene3D" id="3.40.190.150">
    <property type="entry name" value="Bordetella uptake gene, domain 1"/>
    <property type="match status" value="1"/>
</dbReference>
<comment type="similarity">
    <text evidence="1">Belongs to the UPF0065 (bug) family.</text>
</comment>
<keyword evidence="2" id="KW-0732">Signal</keyword>
<dbReference type="RefSeq" id="WP_171582277.1">
    <property type="nucleotide sequence ID" value="NZ_JAAVLX010000009.1"/>
</dbReference>
<dbReference type="InterPro" id="IPR042100">
    <property type="entry name" value="Bug_dom1"/>
</dbReference>
<comment type="caution">
    <text evidence="3">The sequence shown here is derived from an EMBL/GenBank/DDBJ whole genome shotgun (WGS) entry which is preliminary data.</text>
</comment>
<organism evidence="3 4">
    <name type="scientific">Bradyrhizobium australiense</name>
    <dbReference type="NCBI Taxonomy" id="2721161"/>
    <lineage>
        <taxon>Bacteria</taxon>
        <taxon>Pseudomonadati</taxon>
        <taxon>Pseudomonadota</taxon>
        <taxon>Alphaproteobacteria</taxon>
        <taxon>Hyphomicrobiales</taxon>
        <taxon>Nitrobacteraceae</taxon>
        <taxon>Bradyrhizobium</taxon>
    </lineage>
</organism>
<evidence type="ECO:0000256" key="1">
    <source>
        <dbReference type="ARBA" id="ARBA00006987"/>
    </source>
</evidence>
<dbReference type="InterPro" id="IPR005064">
    <property type="entry name" value="BUG"/>
</dbReference>
<name>A0A7Y4GWB0_9BRAD</name>
<dbReference type="PANTHER" id="PTHR42928">
    <property type="entry name" value="TRICARBOXYLATE-BINDING PROTEIN"/>
    <property type="match status" value="1"/>
</dbReference>
<evidence type="ECO:0000313" key="3">
    <source>
        <dbReference type="EMBL" id="NOJ43061.1"/>
    </source>
</evidence>